<organism evidence="1 2">
    <name type="scientific">Veronia pacifica</name>
    <dbReference type="NCBI Taxonomy" id="1080227"/>
    <lineage>
        <taxon>Bacteria</taxon>
        <taxon>Pseudomonadati</taxon>
        <taxon>Pseudomonadota</taxon>
        <taxon>Gammaproteobacteria</taxon>
        <taxon>Vibrionales</taxon>
        <taxon>Vibrionaceae</taxon>
        <taxon>Veronia</taxon>
    </lineage>
</organism>
<evidence type="ECO:0008006" key="3">
    <source>
        <dbReference type="Google" id="ProtNLM"/>
    </source>
</evidence>
<evidence type="ECO:0000313" key="2">
    <source>
        <dbReference type="Proteomes" id="UP000094936"/>
    </source>
</evidence>
<comment type="caution">
    <text evidence="1">The sequence shown here is derived from an EMBL/GenBank/DDBJ whole genome shotgun (WGS) entry which is preliminary data.</text>
</comment>
<accession>A0A1C3EAD2</accession>
<dbReference type="Proteomes" id="UP000094936">
    <property type="component" value="Unassembled WGS sequence"/>
</dbReference>
<dbReference type="AlphaFoldDB" id="A0A1C3EAD2"/>
<gene>
    <name evidence="1" type="ORF">A8L45_20645</name>
</gene>
<protein>
    <recommendedName>
        <fullName evidence="3">Phage antitermination protein Q</fullName>
    </recommendedName>
</protein>
<dbReference type="RefSeq" id="WP_068905252.1">
    <property type="nucleotide sequence ID" value="NZ_JBHUIF010000017.1"/>
</dbReference>
<dbReference type="OrthoDB" id="7067187at2"/>
<proteinExistence type="predicted"/>
<reference evidence="1 2" key="1">
    <citation type="submission" date="2016-05" db="EMBL/GenBank/DDBJ databases">
        <title>Genomic Taxonomy of the Vibrionaceae.</title>
        <authorList>
            <person name="Gomez-Gil B."/>
            <person name="Enciso-Ibarra J."/>
        </authorList>
    </citation>
    <scope>NUCLEOTIDE SEQUENCE [LARGE SCALE GENOMIC DNA]</scope>
    <source>
        <strain evidence="1 2">CAIM 1920</strain>
    </source>
</reference>
<sequence>MNAQWDAVFEQWARWVHHGRMLPGGQSVLGKLIECQGVFGTRGRPGAPVDCMEAAVEASLAKLAKSNQQAATVFRHEYGALSSPGADTQLKRAHAISVSLPTYKRRLKLAREHVITELNSATSGDQKRKV</sequence>
<keyword evidence="2" id="KW-1185">Reference proteome</keyword>
<name>A0A1C3EAD2_9GAMM</name>
<evidence type="ECO:0000313" key="1">
    <source>
        <dbReference type="EMBL" id="ODA30217.1"/>
    </source>
</evidence>
<dbReference type="EMBL" id="LYBM01000056">
    <property type="protein sequence ID" value="ODA30217.1"/>
    <property type="molecule type" value="Genomic_DNA"/>
</dbReference>
<dbReference type="STRING" id="1080227.A8L45_20645"/>